<sequence length="81" mass="9249">MLMCLTSPSRRYRHLLYQLFDFWIHGMVFNRVVVAGQNSESLWGAVPHVDVHVHPARPQQCWVKTLSVVCGEDDDPLLAAC</sequence>
<dbReference type="AlphaFoldDB" id="J3MAA1"/>
<reference evidence="1" key="1">
    <citation type="journal article" date="2013" name="Nat. Commun.">
        <title>Whole-genome sequencing of Oryza brachyantha reveals mechanisms underlying Oryza genome evolution.</title>
        <authorList>
            <person name="Chen J."/>
            <person name="Huang Q."/>
            <person name="Gao D."/>
            <person name="Wang J."/>
            <person name="Lang Y."/>
            <person name="Liu T."/>
            <person name="Li B."/>
            <person name="Bai Z."/>
            <person name="Luis Goicoechea J."/>
            <person name="Liang C."/>
            <person name="Chen C."/>
            <person name="Zhang W."/>
            <person name="Sun S."/>
            <person name="Liao Y."/>
            <person name="Zhang X."/>
            <person name="Yang L."/>
            <person name="Song C."/>
            <person name="Wang M."/>
            <person name="Shi J."/>
            <person name="Liu G."/>
            <person name="Liu J."/>
            <person name="Zhou H."/>
            <person name="Zhou W."/>
            <person name="Yu Q."/>
            <person name="An N."/>
            <person name="Chen Y."/>
            <person name="Cai Q."/>
            <person name="Wang B."/>
            <person name="Liu B."/>
            <person name="Min J."/>
            <person name="Huang Y."/>
            <person name="Wu H."/>
            <person name="Li Z."/>
            <person name="Zhang Y."/>
            <person name="Yin Y."/>
            <person name="Song W."/>
            <person name="Jiang J."/>
            <person name="Jackson S.A."/>
            <person name="Wing R.A."/>
            <person name="Wang J."/>
            <person name="Chen M."/>
        </authorList>
    </citation>
    <scope>NUCLEOTIDE SEQUENCE [LARGE SCALE GENOMIC DNA]</scope>
    <source>
        <strain evidence="1">cv. IRGC 101232</strain>
    </source>
</reference>
<proteinExistence type="predicted"/>
<dbReference type="Gramene" id="OB05G35250.1">
    <property type="protein sequence ID" value="OB05G35250.1"/>
    <property type="gene ID" value="OB05G35250"/>
</dbReference>
<reference evidence="1" key="2">
    <citation type="submission" date="2013-04" db="UniProtKB">
        <authorList>
            <consortium name="EnsemblPlants"/>
        </authorList>
    </citation>
    <scope>IDENTIFICATION</scope>
</reference>
<evidence type="ECO:0000313" key="2">
    <source>
        <dbReference type="Proteomes" id="UP000006038"/>
    </source>
</evidence>
<dbReference type="Proteomes" id="UP000006038">
    <property type="component" value="Chromosome 5"/>
</dbReference>
<keyword evidence="2" id="KW-1185">Reference proteome</keyword>
<dbReference type="EnsemblPlants" id="OB05G35250.1">
    <property type="protein sequence ID" value="OB05G35250.1"/>
    <property type="gene ID" value="OB05G35250"/>
</dbReference>
<protein>
    <submittedName>
        <fullName evidence="1">Uncharacterized protein</fullName>
    </submittedName>
</protein>
<accession>J3MAA1</accession>
<dbReference type="HOGENOM" id="CLU_2577689_0_0_1"/>
<dbReference type="OMA" id="QECWVET"/>
<name>J3MAA1_ORYBR</name>
<organism evidence="1">
    <name type="scientific">Oryza brachyantha</name>
    <name type="common">malo sina</name>
    <dbReference type="NCBI Taxonomy" id="4533"/>
    <lineage>
        <taxon>Eukaryota</taxon>
        <taxon>Viridiplantae</taxon>
        <taxon>Streptophyta</taxon>
        <taxon>Embryophyta</taxon>
        <taxon>Tracheophyta</taxon>
        <taxon>Spermatophyta</taxon>
        <taxon>Magnoliopsida</taxon>
        <taxon>Liliopsida</taxon>
        <taxon>Poales</taxon>
        <taxon>Poaceae</taxon>
        <taxon>BOP clade</taxon>
        <taxon>Oryzoideae</taxon>
        <taxon>Oryzeae</taxon>
        <taxon>Oryzinae</taxon>
        <taxon>Oryza</taxon>
    </lineage>
</organism>
<evidence type="ECO:0000313" key="1">
    <source>
        <dbReference type="EnsemblPlants" id="OB05G35250.1"/>
    </source>
</evidence>